<dbReference type="EMBL" id="FOZV01000008">
    <property type="protein sequence ID" value="SFS84332.1"/>
    <property type="molecule type" value="Genomic_DNA"/>
</dbReference>
<dbReference type="OrthoDB" id="7207080at2"/>
<dbReference type="STRING" id="871741.SAMN05192570_2968"/>
<dbReference type="AlphaFoldDB" id="A0A1I6T520"/>
<dbReference type="RefSeq" id="WP_092312571.1">
    <property type="nucleotide sequence ID" value="NZ_FOZV01000008.1"/>
</dbReference>
<organism evidence="2 3">
    <name type="scientific">Brevundimonas viscosa</name>
    <dbReference type="NCBI Taxonomy" id="871741"/>
    <lineage>
        <taxon>Bacteria</taxon>
        <taxon>Pseudomonadati</taxon>
        <taxon>Pseudomonadota</taxon>
        <taxon>Alphaproteobacteria</taxon>
        <taxon>Caulobacterales</taxon>
        <taxon>Caulobacteraceae</taxon>
        <taxon>Brevundimonas</taxon>
    </lineage>
</organism>
<keyword evidence="3" id="KW-1185">Reference proteome</keyword>
<keyword evidence="1" id="KW-1133">Transmembrane helix</keyword>
<keyword evidence="1" id="KW-0812">Transmembrane</keyword>
<name>A0A1I6T520_9CAUL</name>
<proteinExistence type="predicted"/>
<evidence type="ECO:0000313" key="3">
    <source>
        <dbReference type="Proteomes" id="UP000198788"/>
    </source>
</evidence>
<dbReference type="Proteomes" id="UP000198788">
    <property type="component" value="Unassembled WGS sequence"/>
</dbReference>
<evidence type="ECO:0000256" key="1">
    <source>
        <dbReference type="SAM" id="Phobius"/>
    </source>
</evidence>
<keyword evidence="1" id="KW-0472">Membrane</keyword>
<feature type="transmembrane region" description="Helical" evidence="1">
    <location>
        <begin position="37"/>
        <end position="59"/>
    </location>
</feature>
<reference evidence="3" key="1">
    <citation type="submission" date="2016-10" db="EMBL/GenBank/DDBJ databases">
        <authorList>
            <person name="Varghese N."/>
            <person name="Submissions S."/>
        </authorList>
    </citation>
    <scope>NUCLEOTIDE SEQUENCE [LARGE SCALE GENOMIC DNA]</scope>
    <source>
        <strain evidence="3">CGMCC 1.10683</strain>
    </source>
</reference>
<gene>
    <name evidence="2" type="ORF">SAMN05192570_2968</name>
</gene>
<evidence type="ECO:0000313" key="2">
    <source>
        <dbReference type="EMBL" id="SFS84332.1"/>
    </source>
</evidence>
<accession>A0A1I6T520</accession>
<sequence>MSQHNISGSEVFGPKPFVILRSVKTGGLRRQRKARTLLAFLTGAAVALIAGAAAVAAAFGPGLLP</sequence>
<protein>
    <submittedName>
        <fullName evidence="2">Uncharacterized protein</fullName>
    </submittedName>
</protein>